<proteinExistence type="predicted"/>
<dbReference type="InterPro" id="IPR042184">
    <property type="entry name" value="YqeY/Aim41_N"/>
</dbReference>
<dbReference type="Gene3D" id="1.10.1510.10">
    <property type="entry name" value="Uncharacterised protein YqeY/AIM41 PF09424, N-terminal domain"/>
    <property type="match status" value="1"/>
</dbReference>
<dbReference type="InterPro" id="IPR023168">
    <property type="entry name" value="GatB_Yqey_C_2"/>
</dbReference>
<dbReference type="InterPro" id="IPR003789">
    <property type="entry name" value="Asn/Gln_tRNA_amidoTrase-B-like"/>
</dbReference>
<evidence type="ECO:0000313" key="1">
    <source>
        <dbReference type="EMBL" id="MCG5031778.1"/>
    </source>
</evidence>
<dbReference type="InterPro" id="IPR019004">
    <property type="entry name" value="YqeY/Aim41"/>
</dbReference>
<dbReference type="PANTHER" id="PTHR28055:SF1">
    <property type="entry name" value="ALTERED INHERITANCE OF MITOCHONDRIA PROTEIN 41, MITOCHONDRIAL"/>
    <property type="match status" value="1"/>
</dbReference>
<keyword evidence="2" id="KW-1185">Reference proteome</keyword>
<dbReference type="SUPFAM" id="SSF89095">
    <property type="entry name" value="GatB/YqeY motif"/>
    <property type="match status" value="1"/>
</dbReference>
<dbReference type="Proteomes" id="UP001297600">
    <property type="component" value="Unassembled WGS sequence"/>
</dbReference>
<comment type="caution">
    <text evidence="1">The sequence shown here is derived from an EMBL/GenBank/DDBJ whole genome shotgun (WGS) entry which is preliminary data.</text>
</comment>
<dbReference type="EMBL" id="JAKNCT010000013">
    <property type="protein sequence ID" value="MCG5031778.1"/>
    <property type="molecule type" value="Genomic_DNA"/>
</dbReference>
<reference evidence="1 2" key="1">
    <citation type="submission" date="2022-02" db="EMBL/GenBank/DDBJ databases">
        <title>Mesosutterella porci, a novel member of the family Sutterellaceae from pig feces.</title>
        <authorList>
            <person name="Wylensek D."/>
            <person name="Clavel T."/>
        </authorList>
    </citation>
    <scope>NUCLEOTIDE SEQUENCE [LARGE SCALE GENOMIC DNA]</scope>
    <source>
        <strain evidence="2">oilRF-744-wt-GAM-9</strain>
    </source>
</reference>
<sequence length="152" mass="16646">MALREQIQSDMKDALRAHDSARLNAIRMLWSAVKQKEVDERVTADDAIITSLIAKAVKEHRDSVAQYEKGGRQDLVDKENFEIKVLSGYLPKPLTEDEVKAVIDEAIAQTGASGLAGMGRVMGAVKPKLTGRTDMSRVSALVRERLTAGKQA</sequence>
<dbReference type="RefSeq" id="WP_237980296.1">
    <property type="nucleotide sequence ID" value="NZ_JAKNCT010000013.1"/>
</dbReference>
<evidence type="ECO:0000313" key="2">
    <source>
        <dbReference type="Proteomes" id="UP001297600"/>
    </source>
</evidence>
<gene>
    <name evidence="1" type="ORF">MAF45_10050</name>
</gene>
<name>A0ABS9MUT4_9BURK</name>
<dbReference type="Pfam" id="PF09424">
    <property type="entry name" value="YqeY"/>
    <property type="match status" value="1"/>
</dbReference>
<accession>A0ABS9MUT4</accession>
<dbReference type="Gene3D" id="1.10.10.410">
    <property type="match status" value="1"/>
</dbReference>
<dbReference type="PANTHER" id="PTHR28055">
    <property type="entry name" value="ALTERED INHERITANCE OF MITOCHONDRIA PROTEIN 41, MITOCHONDRIAL"/>
    <property type="match status" value="1"/>
</dbReference>
<protein>
    <submittedName>
        <fullName evidence="1">GatB/YqeY domain-containing protein</fullName>
    </submittedName>
</protein>
<organism evidence="1 2">
    <name type="scientific">Mesosutterella porci</name>
    <dbReference type="NCBI Taxonomy" id="2915351"/>
    <lineage>
        <taxon>Bacteria</taxon>
        <taxon>Pseudomonadati</taxon>
        <taxon>Pseudomonadota</taxon>
        <taxon>Betaproteobacteria</taxon>
        <taxon>Burkholderiales</taxon>
        <taxon>Sutterellaceae</taxon>
        <taxon>Mesosutterella</taxon>
    </lineage>
</organism>